<name>A0A2A4Z9E1_9PROT</name>
<dbReference type="Gene3D" id="3.30.360.10">
    <property type="entry name" value="Dihydrodipicolinate Reductase, domain 2"/>
    <property type="match status" value="1"/>
</dbReference>
<dbReference type="SUPFAM" id="SSF51430">
    <property type="entry name" value="NAD(P)-linked oxidoreductase"/>
    <property type="match status" value="1"/>
</dbReference>
<proteinExistence type="inferred from homology"/>
<dbReference type="SUPFAM" id="SSF51735">
    <property type="entry name" value="NAD(P)-binding Rossmann-fold domains"/>
    <property type="match status" value="1"/>
</dbReference>
<dbReference type="PANTHER" id="PTHR22604:SF105">
    <property type="entry name" value="TRANS-1,2-DIHYDROBENZENE-1,2-DIOL DEHYDROGENASE"/>
    <property type="match status" value="1"/>
</dbReference>
<reference key="1">
    <citation type="submission" date="2017-08" db="EMBL/GenBank/DDBJ databases">
        <title>A dynamic microbial community with high functional redundancy inhabits the cold, oxic subseafloor aquifer.</title>
        <authorList>
            <person name="Tully B.J."/>
            <person name="Wheat C.G."/>
            <person name="Glazer B.T."/>
            <person name="Huber J.A."/>
        </authorList>
    </citation>
    <scope>NUCLEOTIDE SEQUENCE [LARGE SCALE GENOMIC DNA]</scope>
</reference>
<sequence>MTTTKWGIIGPGGIAHNFADGLKEATSGELIAIGSRSAERRATFGDDYNIATDKRYETYEALVADPEIDAIYVSTPHPWHANLAILAMRAGKAVLVEKPAGLCAAEVITMTEIAAQENVFFMEAFMYRCHPQIARVLEIIKSGEIGEINHIKTHFGFHAGFNPKSRLYDAALAGGGILDVGGYPASLARLIAGAAIDAPFANPTVVKGNGIIGKTGVDEVAYGLLKFASGFTAEIAVAVARNMDNRAIIYGTKGSIRIDDPWVPGRNAGPSDSTLEVTVEGKARTEQLRHKQHLFAFEAELASKSIAQGLKQAPHPAPNHADSIGNNELLDAWRKEIGYAVIGETPATIRRLDRVVPSGLPAMPKVKIDGIQNPISKLILGCDNRDTLADGAIIWDAWMEAGGNAFDTAFIYGGGQHEKLLGDWIKARGVADQVNIVAKGAHSPYCTPRTIATQLDISLDRLGLDHVPIYIMHRDNLNVPVGEFIDALNRLHDAGKISIFGGSNWSVKRIEQANEYAAKNDLQPMKILNNNLSLAVMERPVWNECISSNNAETLKFLRDSGTMHLSWSSQARGFFFDEAIRSKLPDDSGPEQCFGSTANEERRKRAETIAAEHGVSAHNVATAWVIDQSFPSFALIGPRSPGEIASTMAGVNLNLSPADIAWLNLETDQRP</sequence>
<dbReference type="SUPFAM" id="SSF55347">
    <property type="entry name" value="Glyceraldehyde-3-phosphate dehydrogenase-like, C-terminal domain"/>
    <property type="match status" value="1"/>
</dbReference>
<evidence type="ECO:0000313" key="6">
    <source>
        <dbReference type="EMBL" id="PCJ03739.1"/>
    </source>
</evidence>
<dbReference type="InterPro" id="IPR036812">
    <property type="entry name" value="NAD(P)_OxRdtase_dom_sf"/>
</dbReference>
<evidence type="ECO:0000256" key="2">
    <source>
        <dbReference type="ARBA" id="ARBA00023002"/>
    </source>
</evidence>
<feature type="domain" description="GFO/IDH/MocA-like oxidoreductase" evidence="5">
    <location>
        <begin position="134"/>
        <end position="257"/>
    </location>
</feature>
<accession>A0A2A4Z9E1</accession>
<dbReference type="EMBL" id="NVUS01000001">
    <property type="protein sequence ID" value="PCJ03739.1"/>
    <property type="molecule type" value="Genomic_DNA"/>
</dbReference>
<dbReference type="Pfam" id="PF22725">
    <property type="entry name" value="GFO_IDH_MocA_C3"/>
    <property type="match status" value="1"/>
</dbReference>
<dbReference type="CDD" id="cd19082">
    <property type="entry name" value="AKR_AKR10A1_2"/>
    <property type="match status" value="1"/>
</dbReference>
<dbReference type="GO" id="GO:0016491">
    <property type="term" value="F:oxidoreductase activity"/>
    <property type="evidence" value="ECO:0007669"/>
    <property type="project" value="UniProtKB-KW"/>
</dbReference>
<reference evidence="6" key="2">
    <citation type="journal article" date="2018" name="ISME J.">
        <title>A dynamic microbial community with high functional redundancy inhabits the cold, oxic subseafloor aquifer.</title>
        <authorList>
            <person name="Tully B.J."/>
            <person name="Wheat C.G."/>
            <person name="Glazer B.T."/>
            <person name="Huber J.A."/>
        </authorList>
    </citation>
    <scope>NUCLEOTIDE SEQUENCE</scope>
    <source>
        <strain evidence="6">NORP83</strain>
    </source>
</reference>
<dbReference type="InterPro" id="IPR050984">
    <property type="entry name" value="Gfo/Idh/MocA_domain"/>
</dbReference>
<dbReference type="Pfam" id="PF00248">
    <property type="entry name" value="Aldo_ket_red"/>
    <property type="match status" value="1"/>
</dbReference>
<keyword evidence="2" id="KW-0560">Oxidoreductase</keyword>
<comment type="caution">
    <text evidence="6">The sequence shown here is derived from an EMBL/GenBank/DDBJ whole genome shotgun (WGS) entry which is preliminary data.</text>
</comment>
<feature type="domain" description="Gfo/Idh/MocA-like oxidoreductase N-terminal" evidence="4">
    <location>
        <begin position="5"/>
        <end position="123"/>
    </location>
</feature>
<organism evidence="6">
    <name type="scientific">OCS116 cluster bacterium</name>
    <dbReference type="NCBI Taxonomy" id="2030921"/>
    <lineage>
        <taxon>Bacteria</taxon>
        <taxon>Pseudomonadati</taxon>
        <taxon>Pseudomonadota</taxon>
        <taxon>Alphaproteobacteria</taxon>
        <taxon>OCS116 cluster</taxon>
    </lineage>
</organism>
<evidence type="ECO:0000259" key="4">
    <source>
        <dbReference type="Pfam" id="PF01408"/>
    </source>
</evidence>
<comment type="similarity">
    <text evidence="1">Belongs to the Gfo/Idh/MocA family.</text>
</comment>
<dbReference type="InterPro" id="IPR055170">
    <property type="entry name" value="GFO_IDH_MocA-like_dom"/>
</dbReference>
<feature type="domain" description="NADP-dependent oxidoreductase" evidence="3">
    <location>
        <begin position="396"/>
        <end position="661"/>
    </location>
</feature>
<dbReference type="GO" id="GO:0000166">
    <property type="term" value="F:nucleotide binding"/>
    <property type="evidence" value="ECO:0007669"/>
    <property type="project" value="InterPro"/>
</dbReference>
<evidence type="ECO:0000259" key="5">
    <source>
        <dbReference type="Pfam" id="PF22725"/>
    </source>
</evidence>
<dbReference type="Gene3D" id="3.40.50.720">
    <property type="entry name" value="NAD(P)-binding Rossmann-like Domain"/>
    <property type="match status" value="1"/>
</dbReference>
<dbReference type="InterPro" id="IPR036291">
    <property type="entry name" value="NAD(P)-bd_dom_sf"/>
</dbReference>
<dbReference type="AlphaFoldDB" id="A0A2A4Z9E1"/>
<protein>
    <submittedName>
        <fullName evidence="6">Oxidoreductase</fullName>
    </submittedName>
</protein>
<gene>
    <name evidence="6" type="ORF">COB13_00445</name>
</gene>
<dbReference type="InterPro" id="IPR000683">
    <property type="entry name" value="Gfo/Idh/MocA-like_OxRdtase_N"/>
</dbReference>
<evidence type="ECO:0000256" key="1">
    <source>
        <dbReference type="ARBA" id="ARBA00010928"/>
    </source>
</evidence>
<dbReference type="InterPro" id="IPR023210">
    <property type="entry name" value="NADP_OxRdtase_dom"/>
</dbReference>
<evidence type="ECO:0000259" key="3">
    <source>
        <dbReference type="Pfam" id="PF00248"/>
    </source>
</evidence>
<dbReference type="Gene3D" id="3.20.20.100">
    <property type="entry name" value="NADP-dependent oxidoreductase domain"/>
    <property type="match status" value="1"/>
</dbReference>
<dbReference type="Pfam" id="PF01408">
    <property type="entry name" value="GFO_IDH_MocA"/>
    <property type="match status" value="1"/>
</dbReference>
<dbReference type="PANTHER" id="PTHR22604">
    <property type="entry name" value="OXIDOREDUCTASES"/>
    <property type="match status" value="1"/>
</dbReference>